<dbReference type="Proteomes" id="UP001732700">
    <property type="component" value="Chromosome 7C"/>
</dbReference>
<proteinExistence type="predicted"/>
<evidence type="ECO:0000313" key="2">
    <source>
        <dbReference type="Proteomes" id="UP001732700"/>
    </source>
</evidence>
<sequence>MEMDAGGPHPKKRRSASPGVGEDGGGADCISALPDAVLGDIISLLSTKEGARTRILASRWRDLWRSAPLNLDYRDLAIEGVTVRTDVVSRILSSHRGPGRRLYVNTYSLNVPADSVEACLRSAALNNLEDLDFTDHRIEQPHLTLIFRFSPTLRVANICKCDLSDITFQGLHFPLLRQLGLIEFKISELSLHSLIHGCPVLECFLIDRCVGFRSVRINSLTIRSISAGVSLYRFHPRPTHRLLLEQLVIENAPCLVRLLIPGQGISLQVVVVAAPKLETLGFITDACDPTDPYRLVFGSTVIKGLCVEKLVTVVRTVKMLALDMQNLSLDMVIDLMRCFPCLEKLYIQSFESSPGNLWRRKHRNLIRDLDMRLKTIVLEKYKGLRSQVNFVTFFVLNAKVLESVTLGIRERNNNEEFLAEQRRKLQVENKVSRDARFHFTTSTFVRSFYGVKHVRDSDLTDPFTHRSI</sequence>
<evidence type="ECO:0000313" key="1">
    <source>
        <dbReference type="EnsemblPlants" id="AVESA.00010b.r2.7CG0660980.1.CDS"/>
    </source>
</evidence>
<organism evidence="1 2">
    <name type="scientific">Avena sativa</name>
    <name type="common">Oat</name>
    <dbReference type="NCBI Taxonomy" id="4498"/>
    <lineage>
        <taxon>Eukaryota</taxon>
        <taxon>Viridiplantae</taxon>
        <taxon>Streptophyta</taxon>
        <taxon>Embryophyta</taxon>
        <taxon>Tracheophyta</taxon>
        <taxon>Spermatophyta</taxon>
        <taxon>Magnoliopsida</taxon>
        <taxon>Liliopsida</taxon>
        <taxon>Poales</taxon>
        <taxon>Poaceae</taxon>
        <taxon>BOP clade</taxon>
        <taxon>Pooideae</taxon>
        <taxon>Poodae</taxon>
        <taxon>Poeae</taxon>
        <taxon>Poeae Chloroplast Group 1 (Aveneae type)</taxon>
        <taxon>Aveninae</taxon>
        <taxon>Avena</taxon>
    </lineage>
</organism>
<reference evidence="1" key="1">
    <citation type="submission" date="2021-05" db="EMBL/GenBank/DDBJ databases">
        <authorList>
            <person name="Scholz U."/>
            <person name="Mascher M."/>
            <person name="Fiebig A."/>
        </authorList>
    </citation>
    <scope>NUCLEOTIDE SEQUENCE [LARGE SCALE GENOMIC DNA]</scope>
</reference>
<name>A0ACD6A108_AVESA</name>
<protein>
    <submittedName>
        <fullName evidence="1">Uncharacterized protein</fullName>
    </submittedName>
</protein>
<dbReference type="EnsemblPlants" id="AVESA.00010b.r2.7CG0660980.1">
    <property type="protein sequence ID" value="AVESA.00010b.r2.7CG0660980.1.CDS"/>
    <property type="gene ID" value="AVESA.00010b.r2.7CG0660980"/>
</dbReference>
<reference evidence="1" key="2">
    <citation type="submission" date="2025-09" db="UniProtKB">
        <authorList>
            <consortium name="EnsemblPlants"/>
        </authorList>
    </citation>
    <scope>IDENTIFICATION</scope>
</reference>
<accession>A0ACD6A108</accession>
<keyword evidence="2" id="KW-1185">Reference proteome</keyword>